<evidence type="ECO:0000259" key="4">
    <source>
        <dbReference type="SMART" id="SM01012"/>
    </source>
</evidence>
<name>A0A3R8R8S0_9ACTN</name>
<proteinExistence type="predicted"/>
<dbReference type="InterPro" id="IPR005561">
    <property type="entry name" value="ANTAR"/>
</dbReference>
<dbReference type="SMART" id="SM01012">
    <property type="entry name" value="ANTAR"/>
    <property type="match status" value="1"/>
</dbReference>
<dbReference type="InterPro" id="IPR036388">
    <property type="entry name" value="WH-like_DNA-bd_sf"/>
</dbReference>
<dbReference type="InterPro" id="IPR029016">
    <property type="entry name" value="GAF-like_dom_sf"/>
</dbReference>
<evidence type="ECO:0000256" key="3">
    <source>
        <dbReference type="SAM" id="MobiDB-lite"/>
    </source>
</evidence>
<dbReference type="Gene3D" id="3.30.450.40">
    <property type="match status" value="1"/>
</dbReference>
<reference evidence="5 6" key="1">
    <citation type="submission" date="2017-10" db="EMBL/GenBank/DDBJ databases">
        <title>Draft genome of actinobacteria isolated from guarana (Paullinia cupana (Mart.) Ducke.</title>
        <authorList>
            <person name="Siqueira K.A."/>
            <person name="Liotti R.G."/>
            <person name="Mendes T.A."/>
            <person name="Soares M.A."/>
        </authorList>
    </citation>
    <scope>NUCLEOTIDE SEQUENCE [LARGE SCALE GENOMIC DNA]</scope>
    <source>
        <strain evidence="5 6">199</strain>
    </source>
</reference>
<gene>
    <name evidence="5" type="ORF">CQW44_29605</name>
</gene>
<dbReference type="SUPFAM" id="SSF55781">
    <property type="entry name" value="GAF domain-like"/>
    <property type="match status" value="1"/>
</dbReference>
<evidence type="ECO:0000313" key="6">
    <source>
        <dbReference type="Proteomes" id="UP000276379"/>
    </source>
</evidence>
<dbReference type="Pfam" id="PF13185">
    <property type="entry name" value="GAF_2"/>
    <property type="match status" value="1"/>
</dbReference>
<protein>
    <submittedName>
        <fullName evidence="5">Antitermination regulator</fullName>
    </submittedName>
</protein>
<dbReference type="AlphaFoldDB" id="A0A3R8R8S0"/>
<feature type="region of interest" description="Disordered" evidence="3">
    <location>
        <begin position="1"/>
        <end position="37"/>
    </location>
</feature>
<keyword evidence="6" id="KW-1185">Reference proteome</keyword>
<organism evidence="5 6">
    <name type="scientific">Streptomyces griseofuscus</name>
    <dbReference type="NCBI Taxonomy" id="146922"/>
    <lineage>
        <taxon>Bacteria</taxon>
        <taxon>Bacillati</taxon>
        <taxon>Actinomycetota</taxon>
        <taxon>Actinomycetes</taxon>
        <taxon>Kitasatosporales</taxon>
        <taxon>Streptomycetaceae</taxon>
        <taxon>Streptomyces</taxon>
    </lineage>
</organism>
<keyword evidence="2" id="KW-0804">Transcription</keyword>
<dbReference type="InterPro" id="IPR003018">
    <property type="entry name" value="GAF"/>
</dbReference>
<evidence type="ECO:0000256" key="2">
    <source>
        <dbReference type="ARBA" id="ARBA00023163"/>
    </source>
</evidence>
<dbReference type="Pfam" id="PF03861">
    <property type="entry name" value="ANTAR"/>
    <property type="match status" value="1"/>
</dbReference>
<dbReference type="GO" id="GO:0003723">
    <property type="term" value="F:RNA binding"/>
    <property type="evidence" value="ECO:0007669"/>
    <property type="project" value="InterPro"/>
</dbReference>
<evidence type="ECO:0000256" key="1">
    <source>
        <dbReference type="ARBA" id="ARBA00023015"/>
    </source>
</evidence>
<dbReference type="Proteomes" id="UP000276379">
    <property type="component" value="Unassembled WGS sequence"/>
</dbReference>
<dbReference type="EMBL" id="PDES01000014">
    <property type="protein sequence ID" value="RRQ82537.1"/>
    <property type="molecule type" value="Genomic_DNA"/>
</dbReference>
<sequence length="297" mass="32118">MRPPRAGRVGQGGRPVTADQETPVEHEEAVPGGAVESRPVGLDGLLDERNQRLAHAGIARAEDLLLSRYRLSSREEAFDLLRRTSQRFNVKLHTLADVAVHAPAPERNAHSWMPRRPRGAAPALPALRGEGQPAGQGAVLMAALHRTLHITGAEMGNVQLVENGMLRLEKHTGLNKRFTDYFTFVEDSTTSCARAAEERRQVTVKDVAACDTFDEGSRQAILQTGSRACHSVPLVSPRGAVVGMISSHHEGTLGGLADAQLNALNELGGQVARWLIWHRGTVAGALDHLHALATSRR</sequence>
<comment type="caution">
    <text evidence="5">The sequence shown here is derived from an EMBL/GenBank/DDBJ whole genome shotgun (WGS) entry which is preliminary data.</text>
</comment>
<evidence type="ECO:0000313" key="5">
    <source>
        <dbReference type="EMBL" id="RRQ82537.1"/>
    </source>
</evidence>
<dbReference type="Gene3D" id="1.10.10.10">
    <property type="entry name" value="Winged helix-like DNA-binding domain superfamily/Winged helix DNA-binding domain"/>
    <property type="match status" value="1"/>
</dbReference>
<feature type="domain" description="ANTAR" evidence="4">
    <location>
        <begin position="45"/>
        <end position="100"/>
    </location>
</feature>
<accession>A0A3R8R8S0</accession>
<keyword evidence="1" id="KW-0805">Transcription regulation</keyword>